<evidence type="ECO:0000259" key="1">
    <source>
        <dbReference type="Pfam" id="PF12728"/>
    </source>
</evidence>
<name>A0ABS2F3A0_9ACTN</name>
<comment type="caution">
    <text evidence="2">The sequence shown here is derived from an EMBL/GenBank/DDBJ whole genome shotgun (WGS) entry which is preliminary data.</text>
</comment>
<dbReference type="NCBIfam" id="TIGR01764">
    <property type="entry name" value="excise"/>
    <property type="match status" value="1"/>
</dbReference>
<dbReference type="Pfam" id="PF12728">
    <property type="entry name" value="HTH_17"/>
    <property type="match status" value="1"/>
</dbReference>
<organism evidence="2 3">
    <name type="scientific">Olsenella profusa</name>
    <dbReference type="NCBI Taxonomy" id="138595"/>
    <lineage>
        <taxon>Bacteria</taxon>
        <taxon>Bacillati</taxon>
        <taxon>Actinomycetota</taxon>
        <taxon>Coriobacteriia</taxon>
        <taxon>Coriobacteriales</taxon>
        <taxon>Atopobiaceae</taxon>
        <taxon>Olsenella</taxon>
    </lineage>
</organism>
<sequence length="62" mass="6325">MSVQEAADVLGVSRSRIHALLAAGALGSVKVGNARMVSASDVMRRFNTPHAPGRPRGGAAQA</sequence>
<dbReference type="InterPro" id="IPR010093">
    <property type="entry name" value="SinI_DNA-bd"/>
</dbReference>
<keyword evidence="3" id="KW-1185">Reference proteome</keyword>
<dbReference type="EMBL" id="JACSNQ010000020">
    <property type="protein sequence ID" value="MBM6775466.1"/>
    <property type="molecule type" value="Genomic_DNA"/>
</dbReference>
<dbReference type="Proteomes" id="UP000712527">
    <property type="component" value="Unassembled WGS sequence"/>
</dbReference>
<evidence type="ECO:0000313" key="3">
    <source>
        <dbReference type="Proteomes" id="UP000712527"/>
    </source>
</evidence>
<proteinExistence type="predicted"/>
<dbReference type="InterPro" id="IPR041657">
    <property type="entry name" value="HTH_17"/>
</dbReference>
<evidence type="ECO:0000313" key="2">
    <source>
        <dbReference type="EMBL" id="MBM6775466.1"/>
    </source>
</evidence>
<accession>A0ABS2F3A0</accession>
<reference evidence="2 3" key="1">
    <citation type="journal article" date="2021" name="Sci. Rep.">
        <title>The distribution of antibiotic resistance genes in chicken gut microbiota commensals.</title>
        <authorList>
            <person name="Juricova H."/>
            <person name="Matiasovicova J."/>
            <person name="Kubasova T."/>
            <person name="Cejkova D."/>
            <person name="Rychlik I."/>
        </authorList>
    </citation>
    <scope>NUCLEOTIDE SEQUENCE [LARGE SCALE GENOMIC DNA]</scope>
    <source>
        <strain evidence="2 3">An794</strain>
    </source>
</reference>
<feature type="domain" description="Helix-turn-helix" evidence="1">
    <location>
        <begin position="1"/>
        <end position="45"/>
    </location>
</feature>
<gene>
    <name evidence="2" type="ORF">H9X80_07945</name>
</gene>
<protein>
    <submittedName>
        <fullName evidence="2">Helix-turn-helix domain-containing protein</fullName>
    </submittedName>
</protein>